<name>A0A4V2RBR2_9HYPH</name>
<evidence type="ECO:0000313" key="3">
    <source>
        <dbReference type="Proteomes" id="UP000295043"/>
    </source>
</evidence>
<accession>A0A4V2RBR2</accession>
<evidence type="ECO:0000313" key="2">
    <source>
        <dbReference type="EMBL" id="TCN18050.1"/>
    </source>
</evidence>
<dbReference type="InterPro" id="IPR009506">
    <property type="entry name" value="YjiS-like"/>
</dbReference>
<comment type="caution">
    <text evidence="2">The sequence shown here is derived from an EMBL/GenBank/DDBJ whole genome shotgun (WGS) entry which is preliminary data.</text>
</comment>
<feature type="domain" description="YjiS-like" evidence="1">
    <location>
        <begin position="32"/>
        <end position="62"/>
    </location>
</feature>
<dbReference type="AlphaFoldDB" id="A0A4V2RBR2"/>
<reference evidence="2 3" key="1">
    <citation type="submission" date="2019-03" db="EMBL/GenBank/DDBJ databases">
        <title>Genomic Encyclopedia of Type Strains, Phase IV (KMG-V): Genome sequencing to study the core and pangenomes of soil and plant-associated prokaryotes.</title>
        <authorList>
            <person name="Whitman W."/>
        </authorList>
    </citation>
    <scope>NUCLEOTIDE SEQUENCE [LARGE SCALE GENOMIC DNA]</scope>
    <source>
        <strain evidence="2 3">23C40</strain>
    </source>
</reference>
<dbReference type="Proteomes" id="UP000295043">
    <property type="component" value="Unassembled WGS sequence"/>
</dbReference>
<sequence length="77" mass="9039">MSAYEHSSTQVRQVPTPSNLRVTVARLLLRALQRRQRRRAAAALHNLDDRLLEDIGITRNDIPRIVERLFRPQEQVR</sequence>
<evidence type="ECO:0000259" key="1">
    <source>
        <dbReference type="Pfam" id="PF06568"/>
    </source>
</evidence>
<dbReference type="Pfam" id="PF06568">
    <property type="entry name" value="YjiS-like"/>
    <property type="match status" value="1"/>
</dbReference>
<protein>
    <submittedName>
        <fullName evidence="2">Uncharacterized protein DUF1127</fullName>
    </submittedName>
</protein>
<dbReference type="RefSeq" id="WP_165914160.1">
    <property type="nucleotide sequence ID" value="NZ_SLVU01000035.1"/>
</dbReference>
<organism evidence="2 3">
    <name type="scientific">Sinorhizobium americanum</name>
    <dbReference type="NCBI Taxonomy" id="194963"/>
    <lineage>
        <taxon>Bacteria</taxon>
        <taxon>Pseudomonadati</taxon>
        <taxon>Pseudomonadota</taxon>
        <taxon>Alphaproteobacteria</taxon>
        <taxon>Hyphomicrobiales</taxon>
        <taxon>Rhizobiaceae</taxon>
        <taxon>Sinorhizobium/Ensifer group</taxon>
        <taxon>Sinorhizobium</taxon>
    </lineage>
</organism>
<proteinExistence type="predicted"/>
<gene>
    <name evidence="2" type="ORF">EV184_13522</name>
</gene>
<dbReference type="EMBL" id="SLVU01000035">
    <property type="protein sequence ID" value="TCN18050.1"/>
    <property type="molecule type" value="Genomic_DNA"/>
</dbReference>